<evidence type="ECO:0000313" key="5">
    <source>
        <dbReference type="Proteomes" id="UP000636479"/>
    </source>
</evidence>
<sequence length="578" mass="63492">MDDAYDIAPPVDSGVGMPASNGGDPGWTDDRDRDRDRERDTDRRGRSRSRSPARDGGSVAGNPGNNLHVSGIGHRIDTRDLEAAFAKIGRVTKAQVVYDPHTRESRGFGFVTMETPEEADAAIAALNGTDLGGKNLHVEKARRGRARTPTPGRYYGPPKRSDRERPYDPRPYDSRYSRDYDRGGRGGGERRYADDYDRRGGGGRMATNDLVTQVAEILDAGAVVAGGSGNSGLSYVLAPGIHLNVIITTEGVLVPADTWCSTPESIASQVREVTGEVHANGMIYDEACLWRLKETITYGFIPWQAGGRNAVDLSTQGEAEPTAYRQKTVKDALEYYMKRANLQFEQVPDSVMANLDFSRADHRQQVDIRIAFGRKTAAENWGWSCFGPLHRQYIFLPGPKCPKAEDPGPAYTTIYFGGLPATADAAGKTPARDLVRAHSTVFHELGHTLGLAHEHESPLSPTADATTAEVMVATLFDEKSIMLYSGKKYVKDPSKITKENHSPSPTDLALIRLMYPDSAKKNSEFDKAMDHMKFKDNVKKEFLENLATALSGPSGHEIIHAKITGLRRDIAKTIYDKH</sequence>
<dbReference type="OrthoDB" id="6159137at2759"/>
<evidence type="ECO:0000259" key="3">
    <source>
        <dbReference type="PROSITE" id="PS50102"/>
    </source>
</evidence>
<evidence type="ECO:0000313" key="4">
    <source>
        <dbReference type="EMBL" id="KAF7302124.1"/>
    </source>
</evidence>
<dbReference type="GO" id="GO:0003723">
    <property type="term" value="F:RNA binding"/>
    <property type="evidence" value="ECO:0007669"/>
    <property type="project" value="UniProtKB-UniRule"/>
</dbReference>
<evidence type="ECO:0000256" key="1">
    <source>
        <dbReference type="PROSITE-ProRule" id="PRU00176"/>
    </source>
</evidence>
<protein>
    <submittedName>
        <fullName evidence="4">RRM domain-containing protein</fullName>
    </submittedName>
</protein>
<feature type="region of interest" description="Disordered" evidence="2">
    <location>
        <begin position="1"/>
        <end position="71"/>
    </location>
</feature>
<dbReference type="InterPro" id="IPR000504">
    <property type="entry name" value="RRM_dom"/>
</dbReference>
<gene>
    <name evidence="4" type="ORF">MIND_00779200</name>
</gene>
<organism evidence="4 5">
    <name type="scientific">Mycena indigotica</name>
    <dbReference type="NCBI Taxonomy" id="2126181"/>
    <lineage>
        <taxon>Eukaryota</taxon>
        <taxon>Fungi</taxon>
        <taxon>Dikarya</taxon>
        <taxon>Basidiomycota</taxon>
        <taxon>Agaricomycotina</taxon>
        <taxon>Agaricomycetes</taxon>
        <taxon>Agaricomycetidae</taxon>
        <taxon>Agaricales</taxon>
        <taxon>Marasmiineae</taxon>
        <taxon>Mycenaceae</taxon>
        <taxon>Mycena</taxon>
    </lineage>
</organism>
<dbReference type="Pfam" id="PF00076">
    <property type="entry name" value="RRM_1"/>
    <property type="match status" value="1"/>
</dbReference>
<evidence type="ECO:0000256" key="2">
    <source>
        <dbReference type="SAM" id="MobiDB-lite"/>
    </source>
</evidence>
<name>A0A8H6W7I2_9AGAR</name>
<dbReference type="AlphaFoldDB" id="A0A8H6W7I2"/>
<dbReference type="GO" id="GO:0008237">
    <property type="term" value="F:metallopeptidase activity"/>
    <property type="evidence" value="ECO:0007669"/>
    <property type="project" value="InterPro"/>
</dbReference>
<dbReference type="GeneID" id="59346996"/>
<dbReference type="SUPFAM" id="SSF54928">
    <property type="entry name" value="RNA-binding domain, RBD"/>
    <property type="match status" value="1"/>
</dbReference>
<dbReference type="InterPro" id="IPR012677">
    <property type="entry name" value="Nucleotide-bd_a/b_plait_sf"/>
</dbReference>
<feature type="compositionally biased region" description="Basic and acidic residues" evidence="2">
    <location>
        <begin position="159"/>
        <end position="200"/>
    </location>
</feature>
<dbReference type="PROSITE" id="PS50102">
    <property type="entry name" value="RRM"/>
    <property type="match status" value="1"/>
</dbReference>
<dbReference type="InterPro" id="IPR050441">
    <property type="entry name" value="RBM"/>
</dbReference>
<dbReference type="Proteomes" id="UP000636479">
    <property type="component" value="Unassembled WGS sequence"/>
</dbReference>
<keyword evidence="1" id="KW-0694">RNA-binding</keyword>
<dbReference type="SUPFAM" id="SSF55486">
    <property type="entry name" value="Metalloproteases ('zincins'), catalytic domain"/>
    <property type="match status" value="1"/>
</dbReference>
<proteinExistence type="predicted"/>
<feature type="region of interest" description="Disordered" evidence="2">
    <location>
        <begin position="132"/>
        <end position="205"/>
    </location>
</feature>
<accession>A0A8H6W7I2</accession>
<comment type="caution">
    <text evidence="4">The sequence shown here is derived from an EMBL/GenBank/DDBJ whole genome shotgun (WGS) entry which is preliminary data.</text>
</comment>
<dbReference type="RefSeq" id="XP_037220124.1">
    <property type="nucleotide sequence ID" value="XM_037364480.1"/>
</dbReference>
<dbReference type="Gene3D" id="3.30.70.330">
    <property type="match status" value="1"/>
</dbReference>
<keyword evidence="5" id="KW-1185">Reference proteome</keyword>
<dbReference type="Gene3D" id="3.40.390.10">
    <property type="entry name" value="Collagenase (Catalytic Domain)"/>
    <property type="match status" value="1"/>
</dbReference>
<feature type="domain" description="RRM" evidence="3">
    <location>
        <begin position="65"/>
        <end position="143"/>
    </location>
</feature>
<dbReference type="InterPro" id="IPR035979">
    <property type="entry name" value="RBD_domain_sf"/>
</dbReference>
<dbReference type="InterPro" id="IPR024079">
    <property type="entry name" value="MetalloPept_cat_dom_sf"/>
</dbReference>
<reference evidence="4" key="1">
    <citation type="submission" date="2020-05" db="EMBL/GenBank/DDBJ databases">
        <title>Mycena genomes resolve the evolution of fungal bioluminescence.</title>
        <authorList>
            <person name="Tsai I.J."/>
        </authorList>
    </citation>
    <scope>NUCLEOTIDE SEQUENCE</scope>
    <source>
        <strain evidence="4">171206Taipei</strain>
    </source>
</reference>
<feature type="compositionally biased region" description="Basic and acidic residues" evidence="2">
    <location>
        <begin position="28"/>
        <end position="44"/>
    </location>
</feature>
<dbReference type="SMART" id="SM00360">
    <property type="entry name" value="RRM"/>
    <property type="match status" value="1"/>
</dbReference>
<dbReference type="PANTHER" id="PTHR48034">
    <property type="entry name" value="TRANSFORMER-2 SEX-DETERMINING PROTEIN-RELATED"/>
    <property type="match status" value="1"/>
</dbReference>
<dbReference type="EMBL" id="JACAZF010000006">
    <property type="protein sequence ID" value="KAF7302124.1"/>
    <property type="molecule type" value="Genomic_DNA"/>
</dbReference>